<keyword evidence="4" id="KW-1185">Reference proteome</keyword>
<keyword evidence="3" id="KW-0378">Hydrolase</keyword>
<dbReference type="PANTHER" id="PTHR38590">
    <property type="entry name" value="BLL0828 PROTEIN"/>
    <property type="match status" value="1"/>
</dbReference>
<reference evidence="3 4" key="1">
    <citation type="submission" date="2023-07" db="EMBL/GenBank/DDBJ databases">
        <title>Genomic Encyclopedia of Type Strains, Phase IV (KMG-IV): sequencing the most valuable type-strain genomes for metagenomic binning, comparative biology and taxonomic classification.</title>
        <authorList>
            <person name="Goeker M."/>
        </authorList>
    </citation>
    <scope>NUCLEOTIDE SEQUENCE [LARGE SCALE GENOMIC DNA]</scope>
    <source>
        <strain evidence="3 4">DSM 1112</strain>
    </source>
</reference>
<organism evidence="3 4">
    <name type="scientific">Pararhizobium capsulatum DSM 1112</name>
    <dbReference type="NCBI Taxonomy" id="1121113"/>
    <lineage>
        <taxon>Bacteria</taxon>
        <taxon>Pseudomonadati</taxon>
        <taxon>Pseudomonadota</taxon>
        <taxon>Alphaproteobacteria</taxon>
        <taxon>Hyphomicrobiales</taxon>
        <taxon>Rhizobiaceae</taxon>
        <taxon>Rhizobium/Agrobacterium group</taxon>
        <taxon>Pararhizobium</taxon>
    </lineage>
</organism>
<dbReference type="InterPro" id="IPR007569">
    <property type="entry name" value="DUF559"/>
</dbReference>
<dbReference type="PANTHER" id="PTHR38590:SF1">
    <property type="entry name" value="BLL0828 PROTEIN"/>
    <property type="match status" value="1"/>
</dbReference>
<evidence type="ECO:0000256" key="1">
    <source>
        <dbReference type="SAM" id="MobiDB-lite"/>
    </source>
</evidence>
<evidence type="ECO:0000313" key="3">
    <source>
        <dbReference type="EMBL" id="MDQ0320110.1"/>
    </source>
</evidence>
<protein>
    <submittedName>
        <fullName evidence="3">Very-short-patch-repair endonuclease</fullName>
    </submittedName>
</protein>
<gene>
    <name evidence="3" type="ORF">QO002_002248</name>
</gene>
<dbReference type="Gene3D" id="3.40.960.10">
    <property type="entry name" value="VSR Endonuclease"/>
    <property type="match status" value="1"/>
</dbReference>
<evidence type="ECO:0000259" key="2">
    <source>
        <dbReference type="Pfam" id="PF04480"/>
    </source>
</evidence>
<dbReference type="SUPFAM" id="SSF52980">
    <property type="entry name" value="Restriction endonuclease-like"/>
    <property type="match status" value="1"/>
</dbReference>
<dbReference type="Proteomes" id="UP001230207">
    <property type="component" value="Unassembled WGS sequence"/>
</dbReference>
<feature type="domain" description="DUF559" evidence="2">
    <location>
        <begin position="15"/>
        <end position="124"/>
    </location>
</feature>
<dbReference type="CDD" id="cd01038">
    <property type="entry name" value="Endonuclease_DUF559"/>
    <property type="match status" value="1"/>
</dbReference>
<dbReference type="GO" id="GO:0004519">
    <property type="term" value="F:endonuclease activity"/>
    <property type="evidence" value="ECO:0007669"/>
    <property type="project" value="UniProtKB-KW"/>
</dbReference>
<sequence length="145" mass="16637">MAWNRENPQPASREAARNAPRLRRSLTDAERRFWTALRKELAEMPDTHFRRQVPIGRYVADFVCLGRRLIIGLDGEIHADPEQRKRDVERDAYLRAQDFRVIRFKNRDVMLDMKTVLKTIAVELGRCTPTPSPSPQGRGVPGGSA</sequence>
<dbReference type="RefSeq" id="WP_307229553.1">
    <property type="nucleotide sequence ID" value="NZ_JAUSVF010000001.1"/>
</dbReference>
<dbReference type="Pfam" id="PF04480">
    <property type="entry name" value="DUF559"/>
    <property type="match status" value="1"/>
</dbReference>
<comment type="caution">
    <text evidence="3">The sequence shown here is derived from an EMBL/GenBank/DDBJ whole genome shotgun (WGS) entry which is preliminary data.</text>
</comment>
<dbReference type="InterPro" id="IPR047216">
    <property type="entry name" value="Endonuclease_DUF559_bact"/>
</dbReference>
<keyword evidence="3" id="KW-0255">Endonuclease</keyword>
<feature type="compositionally biased region" description="Polar residues" evidence="1">
    <location>
        <begin position="1"/>
        <end position="10"/>
    </location>
</feature>
<proteinExistence type="predicted"/>
<name>A0ABU0BPD3_9HYPH</name>
<evidence type="ECO:0000313" key="4">
    <source>
        <dbReference type="Proteomes" id="UP001230207"/>
    </source>
</evidence>
<dbReference type="EMBL" id="JAUSVF010000001">
    <property type="protein sequence ID" value="MDQ0320110.1"/>
    <property type="molecule type" value="Genomic_DNA"/>
</dbReference>
<feature type="region of interest" description="Disordered" evidence="1">
    <location>
        <begin position="1"/>
        <end position="21"/>
    </location>
</feature>
<dbReference type="InterPro" id="IPR011335">
    <property type="entry name" value="Restrct_endonuc-II-like"/>
</dbReference>
<keyword evidence="3" id="KW-0540">Nuclease</keyword>
<accession>A0ABU0BPD3</accession>